<dbReference type="Proteomes" id="UP000282323">
    <property type="component" value="Unassembled WGS sequence"/>
</dbReference>
<feature type="compositionally biased region" description="Acidic residues" evidence="1">
    <location>
        <begin position="184"/>
        <end position="196"/>
    </location>
</feature>
<dbReference type="Gene3D" id="3.40.50.300">
    <property type="entry name" value="P-loop containing nucleotide triphosphate hydrolases"/>
    <property type="match status" value="1"/>
</dbReference>
<feature type="compositionally biased region" description="Basic and acidic residues" evidence="1">
    <location>
        <begin position="133"/>
        <end position="153"/>
    </location>
</feature>
<feature type="region of interest" description="Disordered" evidence="1">
    <location>
        <begin position="133"/>
        <end position="205"/>
    </location>
</feature>
<proteinExistence type="predicted"/>
<sequence length="1467" mass="164990">MEVTAQMSEYIRVTPTSEELHTAEIPAALESLHKLTNPNARSLSDWLNPFADTAPPTFEFLAVSEGKDEPVEFYYGVDQSPHLETLEKRLKMIYPRTFDIARCELELEQKLIHPVEYTRDEYHERLEDGRLLESRVVDEQADHEQDRVERTDGGRSTNDELEFSDLESEAGDVEFGDGSILEYTSDESPQDADSVLDDGTASTPASETILARPSLNEVEPIGIQWYGCAERKRDWMTTIKSFANQDPDPTEYDTDQPPLATVIDHLTAFEYPIAFQVVWQRKADWIADAELRIEDLRNGRDTFTQRYLGLLFEPGDVDSAEYQRTIGTETRNRIDRIEAKHPKRTFTVNTRAVALPACGDGETDNRVETQLDQLAQSLAALDGPFYELEGYRLRSRGILNRTKRKRAQSVLERVLDGELTIGRGKRRPDLVLNADELANLTVVPSSQDLTVEGSRGTRSEQRSRNPLPRPHPDLMDEFREGMAIGYAIDENGEPEDEPVCLPPSLLPTHYVRAATTGGGKSKSLTNDKLSLYEQTDGPIILIDAKGDGLCKDYMRAHARRFGVDDLEENVLHFPIPEVLPGFAFFNIEHQLENGIRRIDAVQNKADHYEEILKMVMGQERYDRAVVAPTLIKYLIKTLYDDEYGRENGRYRESVDYFAHDQLEYVVDQLWRAGPPDPEEGAAPRSSNPQVQRRIDRQLQLDPNTFATVMGGVSNRLDYISQDEHLRRVFNNTEPQFDFRDVLDGREVILFDLSGLRDESAKAMTGVILTELYNALKERGDDLQQKPDDYVVNLIIDEASSLAVSDIMNTLLEKGRSFRLSVGLSLQFPEQLDVKGGREVYLNVLNDVGSPIIGKIAVDNEIAKVMAHEDMDPVEFANRIRSLPRGEWVVRLPSPTFGETGPEPFSLAPLPIPSGHPESDDPLTAIEEQAFQQALERIHERADTEYGAVTEAPPTSRTPDTVRETFELASEDLDIALANAVRTIQLQQDAREENGWVAVQQVDHALRTQFEAADASPPSIEELGEIRDRSRLLEVSLDQDHNKIVVRLTDEGEAVTEPDTGGVRSSGSDRHDELLFTAERELSRQGFDVTVFTQDGSEKPDGRAIHPDCDQIFDIEVESTTVDKPVKVLRNFQRARDDSHIPLFVVATAEDSDDELQTATRLEDILSWPVNELESGDVRLYTTDSHITFDGGANARDGVTAVRPATGNSRRSVWTWEAGEYLLSDGSGTGFMTVSSFESLSRSDVPAVYSYDRAADEYVVYEPTERHIYETKSAFKQEWIPIREPFVPNTGTSQLNEALEPHVIAVIESDSGTIRIYRDGQLRSLDVLIEESDSLTAVRSLSSTEQEQSDDSVSTPHSKPGCESPTPDSSESLSEGCSSNSSQCVDFGTFVEECLIEQEHAEIAKDGLYNAYEAWADAHDQEAYAKSWFGRKLSEHVAYDEYRPTRDGERVRHYTGITLSSYGRTFLE</sequence>
<feature type="region of interest" description="Disordered" evidence="1">
    <location>
        <begin position="1338"/>
        <end position="1376"/>
    </location>
</feature>
<reference evidence="2 3" key="1">
    <citation type="submission" date="2018-10" db="EMBL/GenBank/DDBJ databases">
        <title>Natrarchaeobius chitinivorans gen. nov., sp. nov., and Natrarchaeobius haloalkaliphilus sp. nov., alkaliphilic, chitin-utilizing haloarchaea from hypersaline alkaline lakes.</title>
        <authorList>
            <person name="Sorokin D.Y."/>
            <person name="Elcheninov A.G."/>
            <person name="Kostrikina N.A."/>
            <person name="Bale N.J."/>
            <person name="Sinninghe Damste J.S."/>
            <person name="Khijniak T.V."/>
            <person name="Kublanov I.V."/>
            <person name="Toshchakov S.V."/>
        </authorList>
    </citation>
    <scope>NUCLEOTIDE SEQUENCE [LARGE SCALE GENOMIC DNA]</scope>
    <source>
        <strain evidence="2 3">AArcht4T</strain>
    </source>
</reference>
<feature type="compositionally biased region" description="Acidic residues" evidence="1">
    <location>
        <begin position="159"/>
        <end position="175"/>
    </location>
</feature>
<dbReference type="PANTHER" id="PTHR30121:SF6">
    <property type="entry name" value="SLR6007 PROTEIN"/>
    <property type="match status" value="1"/>
</dbReference>
<name>A0A3N6LKW6_NATCH</name>
<protein>
    <submittedName>
        <fullName evidence="2">ATP-binding protein</fullName>
    </submittedName>
</protein>
<evidence type="ECO:0000256" key="1">
    <source>
        <dbReference type="SAM" id="MobiDB-lite"/>
    </source>
</evidence>
<dbReference type="InterPro" id="IPR051162">
    <property type="entry name" value="T4SS_component"/>
</dbReference>
<keyword evidence="2" id="KW-0067">ATP-binding</keyword>
<dbReference type="GO" id="GO:0005524">
    <property type="term" value="F:ATP binding"/>
    <property type="evidence" value="ECO:0007669"/>
    <property type="project" value="UniProtKB-KW"/>
</dbReference>
<feature type="compositionally biased region" description="Polar residues" evidence="1">
    <location>
        <begin position="1338"/>
        <end position="1356"/>
    </location>
</feature>
<dbReference type="SUPFAM" id="SSF52540">
    <property type="entry name" value="P-loop containing nucleoside triphosphate hydrolases"/>
    <property type="match status" value="1"/>
</dbReference>
<dbReference type="InterPro" id="IPR027417">
    <property type="entry name" value="P-loop_NTPase"/>
</dbReference>
<dbReference type="PANTHER" id="PTHR30121">
    <property type="entry name" value="UNCHARACTERIZED PROTEIN YJGR-RELATED"/>
    <property type="match status" value="1"/>
</dbReference>
<keyword evidence="2" id="KW-0547">Nucleotide-binding</keyword>
<evidence type="ECO:0000313" key="3">
    <source>
        <dbReference type="Proteomes" id="UP000282323"/>
    </source>
</evidence>
<comment type="caution">
    <text evidence="2">The sequence shown here is derived from an EMBL/GenBank/DDBJ whole genome shotgun (WGS) entry which is preliminary data.</text>
</comment>
<gene>
    <name evidence="2" type="ORF">EA473_21905</name>
</gene>
<accession>A0A3N6LKW6</accession>
<organism evidence="2 3">
    <name type="scientific">Natrarchaeobius chitinivorans</name>
    <dbReference type="NCBI Taxonomy" id="1679083"/>
    <lineage>
        <taxon>Archaea</taxon>
        <taxon>Methanobacteriati</taxon>
        <taxon>Methanobacteriota</taxon>
        <taxon>Stenosarchaea group</taxon>
        <taxon>Halobacteria</taxon>
        <taxon>Halobacteriales</taxon>
        <taxon>Natrialbaceae</taxon>
        <taxon>Natrarchaeobius</taxon>
    </lineage>
</organism>
<feature type="region of interest" description="Disordered" evidence="1">
    <location>
        <begin position="446"/>
        <end position="475"/>
    </location>
</feature>
<evidence type="ECO:0000313" key="2">
    <source>
        <dbReference type="EMBL" id="RQG89523.1"/>
    </source>
</evidence>
<feature type="region of interest" description="Disordered" evidence="1">
    <location>
        <begin position="673"/>
        <end position="692"/>
    </location>
</feature>
<dbReference type="OrthoDB" id="214394at2157"/>
<keyword evidence="3" id="KW-1185">Reference proteome</keyword>
<dbReference type="EMBL" id="REGA01000036">
    <property type="protein sequence ID" value="RQG89523.1"/>
    <property type="molecule type" value="Genomic_DNA"/>
</dbReference>